<accession>A0AAE0BTT2</accession>
<keyword evidence="1" id="KW-0812">Transmembrane</keyword>
<gene>
    <name evidence="2" type="ORF">CYMTET_48594</name>
</gene>
<feature type="transmembrane region" description="Helical" evidence="1">
    <location>
        <begin position="92"/>
        <end position="115"/>
    </location>
</feature>
<dbReference type="AlphaFoldDB" id="A0AAE0BTT2"/>
<sequence length="394" mass="41614">MDEADEKRRAELRKAGQAYFDKVLAQASTGHDPFTPAASKATISKATDPDLAAVGSALEQALFGISLIIFLACSSTAMVFCKLALTILPAPCTILVLHMLPISLAALIAANYGLLNSQPPTLKGARSALPYSVFHGGMALMVLFALEHMRVETVLGVTAAVAPFVGSYLCNALADPSKPHTELSSSQIAVVVLGFISSVICIAAEGPNTMSAAYWLFPWFALLAMERACDAAKTPGVVVTAESIGWRWRARQQILKLLVQLEGLTPDVEDGALPAPGELGTVETLLYCNALPLLPVAILAALLQEGSIFTDLELHVHSVSLLGYSVLASVGAALAGVVLRERMSSQNFSLTTILTQLTALVISIWGRDDVLVVEGLVSSVVCVLAGSAFKDWLQ</sequence>
<protein>
    <submittedName>
        <fullName evidence="2">Uncharacterized protein</fullName>
    </submittedName>
</protein>
<feature type="transmembrane region" description="Helical" evidence="1">
    <location>
        <begin position="127"/>
        <end position="146"/>
    </location>
</feature>
<evidence type="ECO:0000256" key="1">
    <source>
        <dbReference type="SAM" id="Phobius"/>
    </source>
</evidence>
<feature type="transmembrane region" description="Helical" evidence="1">
    <location>
        <begin position="371"/>
        <end position="389"/>
    </location>
</feature>
<name>A0AAE0BTT2_9CHLO</name>
<feature type="transmembrane region" description="Helical" evidence="1">
    <location>
        <begin position="186"/>
        <end position="204"/>
    </location>
</feature>
<keyword evidence="1" id="KW-1133">Transmembrane helix</keyword>
<comment type="caution">
    <text evidence="2">The sequence shown here is derived from an EMBL/GenBank/DDBJ whole genome shotgun (WGS) entry which is preliminary data.</text>
</comment>
<keyword evidence="1" id="KW-0472">Membrane</keyword>
<feature type="transmembrane region" description="Helical" evidence="1">
    <location>
        <begin position="315"/>
        <end position="339"/>
    </location>
</feature>
<keyword evidence="3" id="KW-1185">Reference proteome</keyword>
<evidence type="ECO:0000313" key="2">
    <source>
        <dbReference type="EMBL" id="KAK3241662.1"/>
    </source>
</evidence>
<feature type="transmembrane region" description="Helical" evidence="1">
    <location>
        <begin position="348"/>
        <end position="365"/>
    </location>
</feature>
<proteinExistence type="predicted"/>
<dbReference type="EMBL" id="LGRX02033342">
    <property type="protein sequence ID" value="KAK3241662.1"/>
    <property type="molecule type" value="Genomic_DNA"/>
</dbReference>
<organism evidence="2 3">
    <name type="scientific">Cymbomonas tetramitiformis</name>
    <dbReference type="NCBI Taxonomy" id="36881"/>
    <lineage>
        <taxon>Eukaryota</taxon>
        <taxon>Viridiplantae</taxon>
        <taxon>Chlorophyta</taxon>
        <taxon>Pyramimonadophyceae</taxon>
        <taxon>Pyramimonadales</taxon>
        <taxon>Pyramimonadaceae</taxon>
        <taxon>Cymbomonas</taxon>
    </lineage>
</organism>
<dbReference type="Proteomes" id="UP001190700">
    <property type="component" value="Unassembled WGS sequence"/>
</dbReference>
<evidence type="ECO:0000313" key="3">
    <source>
        <dbReference type="Proteomes" id="UP001190700"/>
    </source>
</evidence>
<feature type="transmembrane region" description="Helical" evidence="1">
    <location>
        <begin position="284"/>
        <end position="303"/>
    </location>
</feature>
<reference evidence="2 3" key="1">
    <citation type="journal article" date="2015" name="Genome Biol. Evol.">
        <title>Comparative Genomics of a Bacterivorous Green Alga Reveals Evolutionary Causalities and Consequences of Phago-Mixotrophic Mode of Nutrition.</title>
        <authorList>
            <person name="Burns J.A."/>
            <person name="Paasch A."/>
            <person name="Narechania A."/>
            <person name="Kim E."/>
        </authorList>
    </citation>
    <scope>NUCLEOTIDE SEQUENCE [LARGE SCALE GENOMIC DNA]</scope>
    <source>
        <strain evidence="2 3">PLY_AMNH</strain>
    </source>
</reference>
<feature type="transmembrane region" description="Helical" evidence="1">
    <location>
        <begin position="61"/>
        <end position="85"/>
    </location>
</feature>
<feature type="transmembrane region" description="Helical" evidence="1">
    <location>
        <begin position="153"/>
        <end position="174"/>
    </location>
</feature>